<evidence type="ECO:0000259" key="6">
    <source>
        <dbReference type="PROSITE" id="PS51007"/>
    </source>
</evidence>
<protein>
    <recommendedName>
        <fullName evidence="6">Cytochrome c domain-containing protein</fullName>
    </recommendedName>
</protein>
<dbReference type="Pfam" id="PF00034">
    <property type="entry name" value="Cytochrom_C"/>
    <property type="match status" value="1"/>
</dbReference>
<dbReference type="InterPro" id="IPR009056">
    <property type="entry name" value="Cyt_c-like_dom"/>
</dbReference>
<evidence type="ECO:0000313" key="7">
    <source>
        <dbReference type="EMBL" id="VAX26671.1"/>
    </source>
</evidence>
<dbReference type="GO" id="GO:0020037">
    <property type="term" value="F:heme binding"/>
    <property type="evidence" value="ECO:0007669"/>
    <property type="project" value="InterPro"/>
</dbReference>
<dbReference type="GO" id="GO:0009055">
    <property type="term" value="F:electron transfer activity"/>
    <property type="evidence" value="ECO:0007669"/>
    <property type="project" value="InterPro"/>
</dbReference>
<evidence type="ECO:0000256" key="2">
    <source>
        <dbReference type="ARBA" id="ARBA00022617"/>
    </source>
</evidence>
<dbReference type="PANTHER" id="PTHR37823">
    <property type="entry name" value="CYTOCHROME C-553-LIKE"/>
    <property type="match status" value="1"/>
</dbReference>
<organism evidence="7">
    <name type="scientific">hydrothermal vent metagenome</name>
    <dbReference type="NCBI Taxonomy" id="652676"/>
    <lineage>
        <taxon>unclassified sequences</taxon>
        <taxon>metagenomes</taxon>
        <taxon>ecological metagenomes</taxon>
    </lineage>
</organism>
<keyword evidence="3" id="KW-0479">Metal-binding</keyword>
<dbReference type="PROSITE" id="PS51007">
    <property type="entry name" value="CYTC"/>
    <property type="match status" value="1"/>
</dbReference>
<dbReference type="PANTHER" id="PTHR37823:SF1">
    <property type="entry name" value="CYTOCHROME C-553-LIKE"/>
    <property type="match status" value="1"/>
</dbReference>
<keyword evidence="2" id="KW-0349">Heme</keyword>
<keyword evidence="5" id="KW-0408">Iron</keyword>
<proteinExistence type="predicted"/>
<accession>A0A3B1CJC1</accession>
<dbReference type="AlphaFoldDB" id="A0A3B1CJC1"/>
<dbReference type="GO" id="GO:0046872">
    <property type="term" value="F:metal ion binding"/>
    <property type="evidence" value="ECO:0007669"/>
    <property type="project" value="UniProtKB-KW"/>
</dbReference>
<feature type="domain" description="Cytochrome c" evidence="6">
    <location>
        <begin position="24"/>
        <end position="103"/>
    </location>
</feature>
<dbReference type="PROSITE" id="PS51257">
    <property type="entry name" value="PROKAR_LIPOPROTEIN"/>
    <property type="match status" value="1"/>
</dbReference>
<evidence type="ECO:0000256" key="1">
    <source>
        <dbReference type="ARBA" id="ARBA00022448"/>
    </source>
</evidence>
<dbReference type="InterPro" id="IPR036909">
    <property type="entry name" value="Cyt_c-like_dom_sf"/>
</dbReference>
<dbReference type="EMBL" id="UOGH01000006">
    <property type="protein sequence ID" value="VAX26671.1"/>
    <property type="molecule type" value="Genomic_DNA"/>
</dbReference>
<dbReference type="Gene3D" id="1.10.760.10">
    <property type="entry name" value="Cytochrome c-like domain"/>
    <property type="match status" value="1"/>
</dbReference>
<dbReference type="InterPro" id="IPR051811">
    <property type="entry name" value="Cytochrome_c550/c551-like"/>
</dbReference>
<reference evidence="7" key="1">
    <citation type="submission" date="2018-06" db="EMBL/GenBank/DDBJ databases">
        <authorList>
            <person name="Zhirakovskaya E."/>
        </authorList>
    </citation>
    <scope>NUCLEOTIDE SEQUENCE</scope>
</reference>
<evidence type="ECO:0000256" key="3">
    <source>
        <dbReference type="ARBA" id="ARBA00022723"/>
    </source>
</evidence>
<name>A0A3B1CJC1_9ZZZZ</name>
<evidence type="ECO:0000256" key="4">
    <source>
        <dbReference type="ARBA" id="ARBA00022982"/>
    </source>
</evidence>
<keyword evidence="1" id="KW-0813">Transport</keyword>
<evidence type="ECO:0000256" key="5">
    <source>
        <dbReference type="ARBA" id="ARBA00023004"/>
    </source>
</evidence>
<dbReference type="SUPFAM" id="SSF46626">
    <property type="entry name" value="Cytochrome c"/>
    <property type="match status" value="1"/>
</dbReference>
<gene>
    <name evidence="7" type="ORF">MNBD_NITROSPIRAE02-954</name>
</gene>
<sequence length="103" mass="11187">MNILKTVFRAGMVITLAATLFSFGCSVDGASLFQKEGCINCHRFKGAGGSICPDLTDVASKRSDAWLRQQIKDPGVNYPDSTMPGFGHLSEKEIQALIDYLKS</sequence>
<keyword evidence="4" id="KW-0249">Electron transport</keyword>